<dbReference type="Pfam" id="PF07690">
    <property type="entry name" value="MFS_1"/>
    <property type="match status" value="1"/>
</dbReference>
<dbReference type="EMBL" id="LFMY01000009">
    <property type="protein sequence ID" value="OKL58351.1"/>
    <property type="molecule type" value="Genomic_DNA"/>
</dbReference>
<dbReference type="RefSeq" id="XP_020118472.1">
    <property type="nucleotide sequence ID" value="XM_020268677.1"/>
</dbReference>
<feature type="transmembrane region" description="Helical" evidence="5">
    <location>
        <begin position="401"/>
        <end position="421"/>
    </location>
</feature>
<feature type="transmembrane region" description="Helical" evidence="5">
    <location>
        <begin position="604"/>
        <end position="624"/>
    </location>
</feature>
<dbReference type="PRINTS" id="PR01036">
    <property type="entry name" value="TCRTETB"/>
</dbReference>
<feature type="transmembrane region" description="Helical" evidence="5">
    <location>
        <begin position="510"/>
        <end position="535"/>
    </location>
</feature>
<dbReference type="InterPro" id="IPR036259">
    <property type="entry name" value="MFS_trans_sf"/>
</dbReference>
<dbReference type="SUPFAM" id="SSF103473">
    <property type="entry name" value="MFS general substrate transporter"/>
    <property type="match status" value="1"/>
</dbReference>
<name>A0A225ABD4_TALAT</name>
<evidence type="ECO:0000256" key="3">
    <source>
        <dbReference type="ARBA" id="ARBA00022989"/>
    </source>
</evidence>
<keyword evidence="2 5" id="KW-0812">Transmembrane</keyword>
<evidence type="ECO:0000256" key="2">
    <source>
        <dbReference type="ARBA" id="ARBA00022692"/>
    </source>
</evidence>
<evidence type="ECO:0000256" key="1">
    <source>
        <dbReference type="ARBA" id="ARBA00004141"/>
    </source>
</evidence>
<evidence type="ECO:0000313" key="7">
    <source>
        <dbReference type="EMBL" id="OKL58351.1"/>
    </source>
</evidence>
<feature type="transmembrane region" description="Helical" evidence="5">
    <location>
        <begin position="636"/>
        <end position="658"/>
    </location>
</feature>
<dbReference type="Gene3D" id="1.20.1720.10">
    <property type="entry name" value="Multidrug resistance protein D"/>
    <property type="match status" value="1"/>
</dbReference>
<dbReference type="PANTHER" id="PTHR23501">
    <property type="entry name" value="MAJOR FACILITATOR SUPERFAMILY"/>
    <property type="match status" value="1"/>
</dbReference>
<dbReference type="GO" id="GO:0022857">
    <property type="term" value="F:transmembrane transporter activity"/>
    <property type="evidence" value="ECO:0007669"/>
    <property type="project" value="InterPro"/>
</dbReference>
<evidence type="ECO:0000256" key="4">
    <source>
        <dbReference type="ARBA" id="ARBA00023136"/>
    </source>
</evidence>
<reference evidence="7 8" key="1">
    <citation type="submission" date="2015-06" db="EMBL/GenBank/DDBJ databases">
        <title>Talaromyces atroroseus IBT 11181 draft genome.</title>
        <authorList>
            <person name="Rasmussen K.B."/>
            <person name="Rasmussen S."/>
            <person name="Petersen B."/>
            <person name="Sicheritz-Ponten T."/>
            <person name="Mortensen U.H."/>
            <person name="Thrane U."/>
        </authorList>
    </citation>
    <scope>NUCLEOTIDE SEQUENCE [LARGE SCALE GENOMIC DNA]</scope>
    <source>
        <strain evidence="7 8">IBT 11181</strain>
    </source>
</reference>
<evidence type="ECO:0000313" key="8">
    <source>
        <dbReference type="Proteomes" id="UP000214365"/>
    </source>
</evidence>
<dbReference type="Gene3D" id="1.20.1250.20">
    <property type="entry name" value="MFS general substrate transporter like domains"/>
    <property type="match status" value="1"/>
</dbReference>
<protein>
    <recommendedName>
        <fullName evidence="6">Major facilitator superfamily (MFS) profile domain-containing protein</fullName>
    </recommendedName>
</protein>
<evidence type="ECO:0000259" key="6">
    <source>
        <dbReference type="PROSITE" id="PS50850"/>
    </source>
</evidence>
<keyword evidence="8" id="KW-1185">Reference proteome</keyword>
<accession>A0A225ABD4</accession>
<feature type="transmembrane region" description="Helical" evidence="5">
    <location>
        <begin position="442"/>
        <end position="461"/>
    </location>
</feature>
<dbReference type="PROSITE" id="PS50850">
    <property type="entry name" value="MFS"/>
    <property type="match status" value="1"/>
</dbReference>
<sequence>MARNDVPRTSQFTNPLYPATAEQMHLKVPEQSEDLFNDESPIDRYGPQLRNTKLVARQSSNYSRDTEGHSLVEHDAYAEEYENDNDNNAADDFHPSTRVQWAVPAPLCVNSTWYGTQHGNDSKLILQGLSDPLAISRPEPTLQPREAVASYQRTQSPTPPAMQEVWLDRSRHWTGTTFSRSPTPPIRPQRESIVSPSFRTPTSLLSPFKTPPGYMNSSSQFGHYSVDTKTPYLSPKDSYAPKKQLPIIILFVSLTTFCTALDRIIIITALPRITDQFNTIEDIQWYGAAYLLTACSAHLLYGKLYRSYPTKWIYAAALSIFELGSLISAVAPVSAVLILGRALAGLGAAGLLSGGVLIVGQSVQSSQKRRYFAILVSMSSVVLVVGPLIGGALTEYASWRWCFYINLPFGGLSLTLLLFSYNPSSDKSHRKEWKEVISSMDLEGMFLFIPSVLCLLLALQYGGIKYAWTSATVVVLFAVFVVTIVGFGVIQNYKNKFASVPPRLFKNRNVYGGMIASFCLGASFSVMLYYLPLWIQTIKNTSPSQSGLMLLPLLLSMAITSIVSGNIINLVGYYTPFILFASVIMSVGGGLFTTVNENTSTATWIGYQILFGIGAGSGMQQSMVAVQASFKRSRDVVTGITLMTFAQMLGGAVAIAIAQSVFVNKLHTSIQEADIANVDAKLIVHTGTTDLKRILSGGDLTTVLRLYGAAIDGVFFVAMGLAAVSILGGLAMDWHSVKGKGAWNSIYLFR</sequence>
<dbReference type="InterPro" id="IPR011701">
    <property type="entry name" value="MFS"/>
</dbReference>
<feature type="transmembrane region" description="Helical" evidence="5">
    <location>
        <begin position="571"/>
        <end position="592"/>
    </location>
</feature>
<organism evidence="7 8">
    <name type="scientific">Talaromyces atroroseus</name>
    <dbReference type="NCBI Taxonomy" id="1441469"/>
    <lineage>
        <taxon>Eukaryota</taxon>
        <taxon>Fungi</taxon>
        <taxon>Dikarya</taxon>
        <taxon>Ascomycota</taxon>
        <taxon>Pezizomycotina</taxon>
        <taxon>Eurotiomycetes</taxon>
        <taxon>Eurotiomycetidae</taxon>
        <taxon>Eurotiales</taxon>
        <taxon>Trichocomaceae</taxon>
        <taxon>Talaromyces</taxon>
        <taxon>Talaromyces sect. Trachyspermi</taxon>
    </lineage>
</organism>
<dbReference type="PANTHER" id="PTHR23501:SF199">
    <property type="entry name" value="MFS EFFLUX TRANSPORTER INPD-RELATED"/>
    <property type="match status" value="1"/>
</dbReference>
<feature type="transmembrane region" description="Helical" evidence="5">
    <location>
        <begin position="338"/>
        <end position="359"/>
    </location>
</feature>
<feature type="transmembrane region" description="Helical" evidence="5">
    <location>
        <begin position="313"/>
        <end position="332"/>
    </location>
</feature>
<keyword evidence="4 5" id="KW-0472">Membrane</keyword>
<dbReference type="GeneID" id="31005767"/>
<comment type="caution">
    <text evidence="7">The sequence shown here is derived from an EMBL/GenBank/DDBJ whole genome shotgun (WGS) entry which is preliminary data.</text>
</comment>
<feature type="transmembrane region" description="Helical" evidence="5">
    <location>
        <begin position="547"/>
        <end position="564"/>
    </location>
</feature>
<feature type="transmembrane region" description="Helical" evidence="5">
    <location>
        <begin position="706"/>
        <end position="730"/>
    </location>
</feature>
<dbReference type="InterPro" id="IPR020846">
    <property type="entry name" value="MFS_dom"/>
</dbReference>
<feature type="transmembrane region" description="Helical" evidence="5">
    <location>
        <begin position="371"/>
        <end position="389"/>
    </location>
</feature>
<keyword evidence="3 5" id="KW-1133">Transmembrane helix</keyword>
<comment type="subcellular location">
    <subcellularLocation>
        <location evidence="1">Membrane</location>
        <topology evidence="1">Multi-pass membrane protein</topology>
    </subcellularLocation>
</comment>
<evidence type="ECO:0000256" key="5">
    <source>
        <dbReference type="SAM" id="Phobius"/>
    </source>
</evidence>
<feature type="domain" description="Major facilitator superfamily (MFS) profile" evidence="6">
    <location>
        <begin position="248"/>
        <end position="737"/>
    </location>
</feature>
<dbReference type="GO" id="GO:0005886">
    <property type="term" value="C:plasma membrane"/>
    <property type="evidence" value="ECO:0007669"/>
    <property type="project" value="TreeGrafter"/>
</dbReference>
<feature type="transmembrane region" description="Helical" evidence="5">
    <location>
        <begin position="467"/>
        <end position="490"/>
    </location>
</feature>
<dbReference type="CDD" id="cd17502">
    <property type="entry name" value="MFS_Azr1_MDR_like"/>
    <property type="match status" value="1"/>
</dbReference>
<feature type="transmembrane region" description="Helical" evidence="5">
    <location>
        <begin position="245"/>
        <end position="271"/>
    </location>
</feature>
<dbReference type="OrthoDB" id="6770063at2759"/>
<proteinExistence type="predicted"/>
<dbReference type="Proteomes" id="UP000214365">
    <property type="component" value="Unassembled WGS sequence"/>
</dbReference>
<dbReference type="AlphaFoldDB" id="A0A225ABD4"/>
<feature type="transmembrane region" description="Helical" evidence="5">
    <location>
        <begin position="283"/>
        <end position="301"/>
    </location>
</feature>
<gene>
    <name evidence="7" type="ORF">UA08_06011</name>
</gene>
<dbReference type="FunFam" id="1.20.1250.20:FF:000196">
    <property type="entry name" value="MFS toxin efflux pump (AflT)"/>
    <property type="match status" value="1"/>
</dbReference>